<evidence type="ECO:0000256" key="9">
    <source>
        <dbReference type="HAMAP-Rule" id="MF_00125"/>
    </source>
</evidence>
<keyword evidence="10" id="KW-0067">ATP-binding</keyword>
<dbReference type="PROSITE" id="PS50862">
    <property type="entry name" value="AA_TRNA_LIGASE_II"/>
    <property type="match status" value="1"/>
</dbReference>
<evidence type="ECO:0000256" key="2">
    <source>
        <dbReference type="ARBA" id="ARBA00004667"/>
    </source>
</evidence>
<evidence type="ECO:0000313" key="12">
    <source>
        <dbReference type="EMBL" id="MEQ3362881.1"/>
    </source>
</evidence>
<dbReference type="InterPro" id="IPR024893">
    <property type="entry name" value="ATP_PRibTrfase_HisG_short"/>
</dbReference>
<evidence type="ECO:0000256" key="4">
    <source>
        <dbReference type="ARBA" id="ARBA00011496"/>
    </source>
</evidence>
<feature type="domain" description="Aminoacyl-transfer RNA synthetases class-II family profile" evidence="11">
    <location>
        <begin position="18"/>
        <end position="341"/>
    </location>
</feature>
<dbReference type="GO" id="GO:0016757">
    <property type="term" value="F:glycosyltransferase activity"/>
    <property type="evidence" value="ECO:0007669"/>
    <property type="project" value="UniProtKB-KW"/>
</dbReference>
<dbReference type="InterPro" id="IPR018198">
    <property type="entry name" value="ATP_PRibTrfase_CS"/>
</dbReference>
<keyword evidence="10" id="KW-0028">Amino-acid biosynthesis</keyword>
<dbReference type="Pfam" id="PF13393">
    <property type="entry name" value="tRNA-synt_His"/>
    <property type="match status" value="1"/>
</dbReference>
<evidence type="ECO:0000259" key="11">
    <source>
        <dbReference type="PROSITE" id="PS50862"/>
    </source>
</evidence>
<dbReference type="InterPro" id="IPR004516">
    <property type="entry name" value="HisRS/HisZ"/>
</dbReference>
<comment type="subcellular location">
    <subcellularLocation>
        <location evidence="1 10">Cytoplasm</location>
    </subcellularLocation>
</comment>
<proteinExistence type="inferred from homology"/>
<dbReference type="PROSITE" id="PS01316">
    <property type="entry name" value="ATP_P_PHORIBOSYLTR"/>
    <property type="match status" value="1"/>
</dbReference>
<accession>A0ABV1JCR7</accession>
<comment type="domain">
    <text evidence="10">Lacks the C-terminal regulatory region which is replaced by HisZ.</text>
</comment>
<dbReference type="InterPro" id="IPR006195">
    <property type="entry name" value="aa-tRNA-synth_II"/>
</dbReference>
<evidence type="ECO:0000256" key="3">
    <source>
        <dbReference type="ARBA" id="ARBA00005539"/>
    </source>
</evidence>
<evidence type="ECO:0000256" key="8">
    <source>
        <dbReference type="ARBA" id="ARBA00025246"/>
    </source>
</evidence>
<dbReference type="EC" id="2.4.2.17" evidence="10"/>
<keyword evidence="5 10" id="KW-0963">Cytoplasm</keyword>
<comment type="similarity">
    <text evidence="10">Belongs to the ATP phosphoribosyltransferase family. Short subfamily.</text>
</comment>
<dbReference type="Proteomes" id="UP001487305">
    <property type="component" value="Unassembled WGS sequence"/>
</dbReference>
<dbReference type="HAMAP" id="MF_00125">
    <property type="entry name" value="HisZ"/>
    <property type="match status" value="1"/>
</dbReference>
<evidence type="ECO:0000256" key="1">
    <source>
        <dbReference type="ARBA" id="ARBA00004496"/>
    </source>
</evidence>
<name>A0ABV1JCR7_9ACTN</name>
<dbReference type="Gene3D" id="3.40.190.10">
    <property type="entry name" value="Periplasmic binding protein-like II"/>
    <property type="match status" value="2"/>
</dbReference>
<dbReference type="CDD" id="cd13595">
    <property type="entry name" value="PBP2_HisGs"/>
    <property type="match status" value="1"/>
</dbReference>
<sequence>MNFVTPAGFRDVLSDEARMREDMTRRVQQCFDERGYVPIETPTLEVMDVLQAGGRMPAAPFKFFDSQGDLLAMRPDVTLQVARMCATRLKGQPGPFRFRYTQRVFREAESEMQAAAREMTQMGIECIGEEGPAADAEMVGLLAEALRTCNVGGFKLAIGTVGVLRALLERSGAPEAWKESVLQAYHSSNFVDLEVLCADGTVGSAFADAVLSLPRIRGGKEAIAEVRSIVSPLGCVDGLDAFEQTYDLLVREGLAESIVVDFSVMSSFDYYTGIVVEAYAPGLGAPLGSGGRYDNMLAAYGQSRPAAGFAFSLEQVMAAQTVGAENAGSAASVSASRIERPLRIAVPKGSLNADTIAALSAAGLDTTGLDNPGRQLIISNPGVDYIIVRPTDAPAFVALGAADCGICGKDSLLEADPDVVELVDLKFGACRFVVAEPAGAGPSVEDHYRRLGSIRVATKYPNITSAYYAKAGMQVEIVKLHGNIELAPLTGMAERIVDITATGTTLRENNLSIVDEVLASTARFFANACAFRIDARIVELTKALQGS</sequence>
<dbReference type="PANTHER" id="PTHR43707:SF1">
    <property type="entry name" value="HISTIDINE--TRNA LIGASE, MITOCHONDRIAL-RELATED"/>
    <property type="match status" value="1"/>
</dbReference>
<keyword evidence="13" id="KW-1185">Reference proteome</keyword>
<keyword evidence="6 10" id="KW-0328">Glycosyltransferase</keyword>
<comment type="pathway">
    <text evidence="2 10">Amino-acid biosynthesis; L-histidine biosynthesis; L-histidine from 5-phospho-alpha-D-ribose 1-diphosphate: step 1/9.</text>
</comment>
<protein>
    <recommendedName>
        <fullName evidence="9 10">Multifunctional fusion protein</fullName>
    </recommendedName>
    <domain>
        <recommendedName>
            <fullName evidence="10">ATP phosphoribosyltransferase</fullName>
            <shortName evidence="10">ATP-PRT</shortName>
            <shortName evidence="10">ATP-PRTase</shortName>
            <ecNumber evidence="10">2.4.2.17</ecNumber>
        </recommendedName>
    </domain>
    <domain>
        <recommendedName>
            <fullName evidence="9">ATP phosphoribosyltransferase regulatory subunit</fullName>
        </recommendedName>
    </domain>
</protein>
<dbReference type="SUPFAM" id="SSF53850">
    <property type="entry name" value="Periplasmic binding protein-like II"/>
    <property type="match status" value="1"/>
</dbReference>
<dbReference type="InterPro" id="IPR004517">
    <property type="entry name" value="HisZ"/>
</dbReference>
<dbReference type="NCBIfam" id="TIGR00443">
    <property type="entry name" value="hisZ_biosyn_reg"/>
    <property type="match status" value="1"/>
</dbReference>
<comment type="function">
    <text evidence="8 9">Required for the first step of histidine biosynthesis. May allow the feedback regulation of ATP phosphoribosyltransferase activity by histidine.</text>
</comment>
<dbReference type="HAMAP" id="MF_01018">
    <property type="entry name" value="HisG_Short"/>
    <property type="match status" value="1"/>
</dbReference>
<comment type="miscellaneous">
    <text evidence="9">This function is generally fulfilled by the C-terminal part of HisG, which is missing in some bacteria such as this one.</text>
</comment>
<comment type="similarity">
    <text evidence="3 9">Belongs to the class-II aminoacyl-tRNA synthetase family. HisZ subfamily.</text>
</comment>
<keyword evidence="10" id="KW-0808">Transferase</keyword>
<dbReference type="CDD" id="cd00773">
    <property type="entry name" value="HisRS-like_core"/>
    <property type="match status" value="1"/>
</dbReference>
<evidence type="ECO:0000313" key="13">
    <source>
        <dbReference type="Proteomes" id="UP001487305"/>
    </source>
</evidence>
<dbReference type="InterPro" id="IPR041715">
    <property type="entry name" value="HisRS-like_core"/>
</dbReference>
<dbReference type="RefSeq" id="WP_102375120.1">
    <property type="nucleotide sequence ID" value="NZ_JBBNOP010000005.1"/>
</dbReference>
<evidence type="ECO:0000256" key="10">
    <source>
        <dbReference type="HAMAP-Rule" id="MF_01018"/>
    </source>
</evidence>
<dbReference type="Pfam" id="PF01634">
    <property type="entry name" value="HisG"/>
    <property type="match status" value="1"/>
</dbReference>
<comment type="function">
    <text evidence="7 10">Catalyzes the condensation of ATP and 5-phosphoribose 1-diphosphate to form N'-(5'-phosphoribosyl)-ATP (PR-ATP). Has a crucial role in the pathway because the rate of histidine biosynthesis seems to be controlled primarily by regulation of HisG enzymatic activity.</text>
</comment>
<reference evidence="12 13" key="1">
    <citation type="submission" date="2024-04" db="EMBL/GenBank/DDBJ databases">
        <title>Human intestinal bacterial collection.</title>
        <authorList>
            <person name="Pauvert C."/>
            <person name="Hitch T.C.A."/>
            <person name="Clavel T."/>
        </authorList>
    </citation>
    <scope>NUCLEOTIDE SEQUENCE [LARGE SCALE GENOMIC DNA]</scope>
    <source>
        <strain evidence="12 13">CLA-KB-H42</strain>
    </source>
</reference>
<comment type="caution">
    <text evidence="12">The sequence shown here is derived from an EMBL/GenBank/DDBJ whole genome shotgun (WGS) entry which is preliminary data.</text>
</comment>
<dbReference type="InterPro" id="IPR013820">
    <property type="entry name" value="ATP_PRibTrfase_cat"/>
</dbReference>
<comment type="subunit">
    <text evidence="4 10">Heteromultimer composed of HisG and HisZ subunits.</text>
</comment>
<dbReference type="Gene3D" id="3.30.930.10">
    <property type="entry name" value="Bira Bifunctional Protein, Domain 2"/>
    <property type="match status" value="1"/>
</dbReference>
<dbReference type="InterPro" id="IPR045864">
    <property type="entry name" value="aa-tRNA-synth_II/BPL/LPL"/>
</dbReference>
<organism evidence="12 13">
    <name type="scientific">Raoultibacter massiliensis</name>
    <dbReference type="NCBI Taxonomy" id="1852371"/>
    <lineage>
        <taxon>Bacteria</taxon>
        <taxon>Bacillati</taxon>
        <taxon>Actinomycetota</taxon>
        <taxon>Coriobacteriia</taxon>
        <taxon>Eggerthellales</taxon>
        <taxon>Eggerthellaceae</taxon>
        <taxon>Raoultibacter</taxon>
    </lineage>
</organism>
<gene>
    <name evidence="9 12" type="primary">hisZ</name>
    <name evidence="10" type="synonym">hisG</name>
    <name evidence="12" type="ORF">AAA083_07820</name>
</gene>
<comment type="catalytic activity">
    <reaction evidence="10">
        <text>1-(5-phospho-beta-D-ribosyl)-ATP + diphosphate = 5-phospho-alpha-D-ribose 1-diphosphate + ATP</text>
        <dbReference type="Rhea" id="RHEA:18473"/>
        <dbReference type="ChEBI" id="CHEBI:30616"/>
        <dbReference type="ChEBI" id="CHEBI:33019"/>
        <dbReference type="ChEBI" id="CHEBI:58017"/>
        <dbReference type="ChEBI" id="CHEBI:73183"/>
        <dbReference type="EC" id="2.4.2.17"/>
    </reaction>
</comment>
<keyword evidence="10" id="KW-0547">Nucleotide-binding</keyword>
<evidence type="ECO:0000256" key="5">
    <source>
        <dbReference type="ARBA" id="ARBA00022490"/>
    </source>
</evidence>
<evidence type="ECO:0000256" key="7">
    <source>
        <dbReference type="ARBA" id="ARBA00024861"/>
    </source>
</evidence>
<dbReference type="SUPFAM" id="SSF55681">
    <property type="entry name" value="Class II aaRS and biotin synthetases"/>
    <property type="match status" value="1"/>
</dbReference>
<dbReference type="PANTHER" id="PTHR43707">
    <property type="entry name" value="HISTIDYL-TRNA SYNTHETASE"/>
    <property type="match status" value="1"/>
</dbReference>
<keyword evidence="10" id="KW-0368">Histidine biosynthesis</keyword>
<dbReference type="NCBIfam" id="TIGR00070">
    <property type="entry name" value="hisG"/>
    <property type="match status" value="1"/>
</dbReference>
<evidence type="ECO:0000256" key="6">
    <source>
        <dbReference type="ARBA" id="ARBA00022676"/>
    </source>
</evidence>
<dbReference type="EMBL" id="JBBNOP010000005">
    <property type="protein sequence ID" value="MEQ3362881.1"/>
    <property type="molecule type" value="Genomic_DNA"/>
</dbReference>